<dbReference type="RefSeq" id="WP_050530186.1">
    <property type="nucleotide sequence ID" value="NZ_AQQZ01000003.1"/>
</dbReference>
<feature type="transmembrane region" description="Helical" evidence="2">
    <location>
        <begin position="40"/>
        <end position="61"/>
    </location>
</feature>
<comment type="caution">
    <text evidence="3">The sequence shown here is derived from an EMBL/GenBank/DDBJ whole genome shotgun (WGS) entry which is preliminary data.</text>
</comment>
<organism evidence="3 4">
    <name type="scientific">Pseudaestuariivita atlantica</name>
    <dbReference type="NCBI Taxonomy" id="1317121"/>
    <lineage>
        <taxon>Bacteria</taxon>
        <taxon>Pseudomonadati</taxon>
        <taxon>Pseudomonadota</taxon>
        <taxon>Alphaproteobacteria</taxon>
        <taxon>Rhodobacterales</taxon>
        <taxon>Paracoccaceae</taxon>
        <taxon>Pseudaestuariivita</taxon>
    </lineage>
</organism>
<dbReference type="Proteomes" id="UP000036938">
    <property type="component" value="Unassembled WGS sequence"/>
</dbReference>
<evidence type="ECO:0000313" key="4">
    <source>
        <dbReference type="Proteomes" id="UP000036938"/>
    </source>
</evidence>
<feature type="region of interest" description="Disordered" evidence="1">
    <location>
        <begin position="167"/>
        <end position="199"/>
    </location>
</feature>
<keyword evidence="2" id="KW-0812">Transmembrane</keyword>
<accession>A0A0L1JQN7</accession>
<name>A0A0L1JQN7_9RHOB</name>
<protein>
    <recommendedName>
        <fullName evidence="5">SMODS and SLOG-associating 2TM effector domain-containing protein</fullName>
    </recommendedName>
</protein>
<keyword evidence="2" id="KW-0472">Membrane</keyword>
<evidence type="ECO:0000256" key="2">
    <source>
        <dbReference type="SAM" id="Phobius"/>
    </source>
</evidence>
<keyword evidence="2" id="KW-1133">Transmembrane helix</keyword>
<reference evidence="3 4" key="1">
    <citation type="journal article" date="2015" name="Int. J. Syst. Evol. Microbiol.">
        <title>Aestuariivita atlantica sp. nov., isolated from deep sea sediment of the Atlantic Ocean.</title>
        <authorList>
            <person name="Li G."/>
            <person name="Lai Q."/>
            <person name="Du Y."/>
            <person name="Liu X."/>
            <person name="Sun F."/>
            <person name="Shao Z."/>
        </authorList>
    </citation>
    <scope>NUCLEOTIDE SEQUENCE [LARGE SCALE GENOMIC DNA]</scope>
    <source>
        <strain evidence="3 4">22II-S11-z3</strain>
    </source>
</reference>
<dbReference type="STRING" id="1317121.ATO11_07255"/>
<dbReference type="EMBL" id="AQQZ01000003">
    <property type="protein sequence ID" value="KNG94045.1"/>
    <property type="molecule type" value="Genomic_DNA"/>
</dbReference>
<feature type="transmembrane region" description="Helical" evidence="2">
    <location>
        <begin position="73"/>
        <end position="92"/>
    </location>
</feature>
<evidence type="ECO:0008006" key="5">
    <source>
        <dbReference type="Google" id="ProtNLM"/>
    </source>
</evidence>
<sequence length="199" mass="21977">MSEEIFAEYRARIASTWVDVESCLLALEKRIERQKSQASMLKWAVSISGLLAGGAGLDVILPVTDLIKANREIVIAGLAFATGLLSVISQGLSLDTKIVANTEAQHRLLEFHTEARELLYALSCKTLTPADEEAVSIFEAKVDHQMRRDAYDRDSFHDKAREHAARKPYLQRDWVGPPGPAPVAVEAQGQADLEPLRRG</sequence>
<gene>
    <name evidence="3" type="ORF">ATO11_07255</name>
</gene>
<dbReference type="AlphaFoldDB" id="A0A0L1JQN7"/>
<evidence type="ECO:0000313" key="3">
    <source>
        <dbReference type="EMBL" id="KNG94045.1"/>
    </source>
</evidence>
<proteinExistence type="predicted"/>
<keyword evidence="4" id="KW-1185">Reference proteome</keyword>
<evidence type="ECO:0000256" key="1">
    <source>
        <dbReference type="SAM" id="MobiDB-lite"/>
    </source>
</evidence>